<dbReference type="PANTHER" id="PTHR34060:SF2">
    <property type="entry name" value="OS03G0837900 PROTEIN"/>
    <property type="match status" value="1"/>
</dbReference>
<organism evidence="1">
    <name type="scientific">Brassica cretica</name>
    <name type="common">Mustard</name>
    <dbReference type="NCBI Taxonomy" id="69181"/>
    <lineage>
        <taxon>Eukaryota</taxon>
        <taxon>Viridiplantae</taxon>
        <taxon>Streptophyta</taxon>
        <taxon>Embryophyta</taxon>
        <taxon>Tracheophyta</taxon>
        <taxon>Spermatophyta</taxon>
        <taxon>Magnoliopsida</taxon>
        <taxon>eudicotyledons</taxon>
        <taxon>Gunneridae</taxon>
        <taxon>Pentapetalae</taxon>
        <taxon>rosids</taxon>
        <taxon>malvids</taxon>
        <taxon>Brassicales</taxon>
        <taxon>Brassicaceae</taxon>
        <taxon>Brassiceae</taxon>
        <taxon>Brassica</taxon>
    </lineage>
</organism>
<sequence>MSVSKLPLLSHGVQSLDFAKEPAALSVLLPCPSQIRLFSPFFASAIGGSGVVKCRGTRHSRGGEEGLRKESFVEEDDADERGERKVRCEVDVISWRERRIRGEIWVDSDSQSVWDVLTDYERLADFIPNLVCSSSYSLVVEIIWCSSSTTVDLVCFLTYSGRIPCPHPGRIWLEQRGLQRALYWHIEARVVLDLHECPDSVSTLKPLTFLLTNDYGWFYKT</sequence>
<comment type="caution">
    <text evidence="1">The sequence shown here is derived from an EMBL/GenBank/DDBJ whole genome shotgun (WGS) entry which is preliminary data.</text>
</comment>
<dbReference type="EMBL" id="QGKY02001015">
    <property type="protein sequence ID" value="KAF2573362.1"/>
    <property type="molecule type" value="Genomic_DNA"/>
</dbReference>
<evidence type="ECO:0008006" key="2">
    <source>
        <dbReference type="Google" id="ProtNLM"/>
    </source>
</evidence>
<gene>
    <name evidence="1" type="ORF">F2Q70_00006431</name>
</gene>
<name>A0A8S9IV77_BRACR</name>
<dbReference type="SUPFAM" id="SSF55961">
    <property type="entry name" value="Bet v1-like"/>
    <property type="match status" value="1"/>
</dbReference>
<dbReference type="AlphaFoldDB" id="A0A8S9IV77"/>
<dbReference type="Gene3D" id="3.30.530.20">
    <property type="match status" value="1"/>
</dbReference>
<evidence type="ECO:0000313" key="1">
    <source>
        <dbReference type="EMBL" id="KAF2573362.1"/>
    </source>
</evidence>
<protein>
    <recommendedName>
        <fullName evidence="2">Coenzyme Q-binding protein COQ10 START domain-containing protein</fullName>
    </recommendedName>
</protein>
<dbReference type="PANTHER" id="PTHR34060">
    <property type="entry name" value="POLYKETIDE CYCLASE / DEHYDRASE AND LIPID TRANSPORT PROTEIN"/>
    <property type="match status" value="1"/>
</dbReference>
<dbReference type="InterPro" id="IPR023393">
    <property type="entry name" value="START-like_dom_sf"/>
</dbReference>
<proteinExistence type="predicted"/>
<reference evidence="1" key="1">
    <citation type="submission" date="2019-12" db="EMBL/GenBank/DDBJ databases">
        <title>Genome sequencing and annotation of Brassica cretica.</title>
        <authorList>
            <person name="Studholme D.J."/>
            <person name="Sarris P.F."/>
        </authorList>
    </citation>
    <scope>NUCLEOTIDE SEQUENCE</scope>
    <source>
        <strain evidence="1">PFS-102/07</strain>
        <tissue evidence="1">Leaf</tissue>
    </source>
</reference>
<accession>A0A8S9IV77</accession>